<proteinExistence type="inferred from homology"/>
<dbReference type="InterPro" id="IPR005331">
    <property type="entry name" value="Sulfotransferase"/>
</dbReference>
<dbReference type="Pfam" id="PF03567">
    <property type="entry name" value="Sulfotransfer_2"/>
    <property type="match status" value="1"/>
</dbReference>
<dbReference type="OrthoDB" id="2019940at2759"/>
<dbReference type="InterPro" id="IPR018011">
    <property type="entry name" value="Carb_sulfotrans_8-10"/>
</dbReference>
<keyword evidence="6" id="KW-0333">Golgi apparatus</keyword>
<comment type="similarity">
    <text evidence="2">Belongs to the sulfotransferase 2 family.</text>
</comment>
<evidence type="ECO:0000313" key="10">
    <source>
        <dbReference type="EMBL" id="EEH55623.1"/>
    </source>
</evidence>
<accession>C1MWQ9</accession>
<dbReference type="GO" id="GO:0000139">
    <property type="term" value="C:Golgi membrane"/>
    <property type="evidence" value="ECO:0007669"/>
    <property type="project" value="UniProtKB-SubCell"/>
</dbReference>
<evidence type="ECO:0000256" key="3">
    <source>
        <dbReference type="ARBA" id="ARBA00022679"/>
    </source>
</evidence>
<evidence type="ECO:0000313" key="11">
    <source>
        <dbReference type="Proteomes" id="UP000001876"/>
    </source>
</evidence>
<keyword evidence="8" id="KW-0325">Glycoprotein</keyword>
<feature type="region of interest" description="Disordered" evidence="9">
    <location>
        <begin position="104"/>
        <end position="141"/>
    </location>
</feature>
<keyword evidence="4" id="KW-0812">Transmembrane</keyword>
<keyword evidence="3" id="KW-0808">Transferase</keyword>
<feature type="compositionally biased region" description="Basic and acidic residues" evidence="9">
    <location>
        <begin position="75"/>
        <end position="84"/>
    </location>
</feature>
<dbReference type="KEGG" id="mpp:MICPUCDRAFT_59217"/>
<feature type="region of interest" description="Disordered" evidence="9">
    <location>
        <begin position="53"/>
        <end position="87"/>
    </location>
</feature>
<dbReference type="Proteomes" id="UP000001876">
    <property type="component" value="Unassembled WGS sequence"/>
</dbReference>
<keyword evidence="11" id="KW-1185">Reference proteome</keyword>
<feature type="compositionally biased region" description="Basic and acidic residues" evidence="9">
    <location>
        <begin position="53"/>
        <end position="63"/>
    </location>
</feature>
<evidence type="ECO:0000256" key="1">
    <source>
        <dbReference type="ARBA" id="ARBA00004323"/>
    </source>
</evidence>
<gene>
    <name evidence="10" type="ORF">MICPUCDRAFT_59217</name>
</gene>
<dbReference type="GO" id="GO:0008146">
    <property type="term" value="F:sulfotransferase activity"/>
    <property type="evidence" value="ECO:0007669"/>
    <property type="project" value="InterPro"/>
</dbReference>
<comment type="subcellular location">
    <subcellularLocation>
        <location evidence="1">Golgi apparatus membrane</location>
        <topology evidence="1">Single-pass type II membrane protein</topology>
    </subcellularLocation>
</comment>
<dbReference type="RefSeq" id="XP_003059671.1">
    <property type="nucleotide sequence ID" value="XM_003059625.1"/>
</dbReference>
<evidence type="ECO:0000256" key="8">
    <source>
        <dbReference type="ARBA" id="ARBA00023180"/>
    </source>
</evidence>
<organism evidence="11">
    <name type="scientific">Micromonas pusilla (strain CCMP1545)</name>
    <name type="common">Picoplanktonic green alga</name>
    <dbReference type="NCBI Taxonomy" id="564608"/>
    <lineage>
        <taxon>Eukaryota</taxon>
        <taxon>Viridiplantae</taxon>
        <taxon>Chlorophyta</taxon>
        <taxon>Mamiellophyceae</taxon>
        <taxon>Mamiellales</taxon>
        <taxon>Mamiellaceae</taxon>
        <taxon>Micromonas</taxon>
    </lineage>
</organism>
<name>C1MWQ9_MICPC</name>
<sequence>MRASAFASSPHRGTFFVVALAIACLLAGYLTANVVRTETDEARVALEARRRSPIDSTATKERWSASSSSVVASRGSRDDDRARYDDDEDEMRVVVRATLEDLKREGARTGDNKRRDAVDARDRAPGRPPIEASDSESDDALRRSLEDDVCAALKRNRSDDLPYTEDKWNLNVYPSRDGSREFVLCASAKTGCSQWVMLLNYLWNGKKIVPKSKSANGAGDESSLGDIHLTGARQATVVKSDSAVLRDASVPRILIMRDPYERTVSSYHDFRRRNAASDDAAHRDGLRVPRYQSRHTSTPFNSASDAYKLHPDVALYGTTLRNVTFEEFIVQHVQGDARSAQNRDHRSPISDHCSIKTWRQRGWDYVLQLEQMSLWLPCVLRTLRLEDVVRSGWYGDSSLFNVPDRPTVQDVIRVALGGSDAKRAARGATKAVVIGHEAPDDEDLHTRATIEIVNRVFHDDFVIGGYKLRES</sequence>
<dbReference type="PANTHER" id="PTHR12137">
    <property type="entry name" value="CARBOHYDRATE SULFOTRANSFERASE"/>
    <property type="match status" value="1"/>
</dbReference>
<dbReference type="PANTHER" id="PTHR12137:SF54">
    <property type="entry name" value="CARBOHYDRATE SULFOTRANSFERASE"/>
    <property type="match status" value="1"/>
</dbReference>
<evidence type="ECO:0000256" key="9">
    <source>
        <dbReference type="SAM" id="MobiDB-lite"/>
    </source>
</evidence>
<evidence type="ECO:0000256" key="7">
    <source>
        <dbReference type="ARBA" id="ARBA00023136"/>
    </source>
</evidence>
<evidence type="ECO:0000256" key="6">
    <source>
        <dbReference type="ARBA" id="ARBA00023034"/>
    </source>
</evidence>
<protein>
    <submittedName>
        <fullName evidence="10">Predicted protein</fullName>
    </submittedName>
</protein>
<reference evidence="10 11" key="1">
    <citation type="journal article" date="2009" name="Science">
        <title>Green evolution and dynamic adaptations revealed by genomes of the marine picoeukaryotes Micromonas.</title>
        <authorList>
            <person name="Worden A.Z."/>
            <person name="Lee J.H."/>
            <person name="Mock T."/>
            <person name="Rouze P."/>
            <person name="Simmons M.P."/>
            <person name="Aerts A.L."/>
            <person name="Allen A.E."/>
            <person name="Cuvelier M.L."/>
            <person name="Derelle E."/>
            <person name="Everett M.V."/>
            <person name="Foulon E."/>
            <person name="Grimwood J."/>
            <person name="Gundlach H."/>
            <person name="Henrissat B."/>
            <person name="Napoli C."/>
            <person name="McDonald S.M."/>
            <person name="Parker M.S."/>
            <person name="Rombauts S."/>
            <person name="Salamov A."/>
            <person name="Von Dassow P."/>
            <person name="Badger J.H."/>
            <person name="Coutinho P.M."/>
            <person name="Demir E."/>
            <person name="Dubchak I."/>
            <person name="Gentemann C."/>
            <person name="Eikrem W."/>
            <person name="Gready J.E."/>
            <person name="John U."/>
            <person name="Lanier W."/>
            <person name="Lindquist E.A."/>
            <person name="Lucas S."/>
            <person name="Mayer K.F."/>
            <person name="Moreau H."/>
            <person name="Not F."/>
            <person name="Otillar R."/>
            <person name="Panaud O."/>
            <person name="Pangilinan J."/>
            <person name="Paulsen I."/>
            <person name="Piegu B."/>
            <person name="Poliakov A."/>
            <person name="Robbens S."/>
            <person name="Schmutz J."/>
            <person name="Toulza E."/>
            <person name="Wyss T."/>
            <person name="Zelensky A."/>
            <person name="Zhou K."/>
            <person name="Armbrust E.V."/>
            <person name="Bhattacharya D."/>
            <person name="Goodenough U.W."/>
            <person name="Van de Peer Y."/>
            <person name="Grigoriev I.V."/>
        </authorList>
    </citation>
    <scope>NUCLEOTIDE SEQUENCE [LARGE SCALE GENOMIC DNA]</scope>
    <source>
        <strain evidence="10 11">CCMP1545</strain>
    </source>
</reference>
<feature type="compositionally biased region" description="Low complexity" evidence="9">
    <location>
        <begin position="64"/>
        <end position="74"/>
    </location>
</feature>
<dbReference type="PROSITE" id="PS51257">
    <property type="entry name" value="PROKAR_LIPOPROTEIN"/>
    <property type="match status" value="1"/>
</dbReference>
<dbReference type="AlphaFoldDB" id="C1MWQ9"/>
<evidence type="ECO:0000256" key="5">
    <source>
        <dbReference type="ARBA" id="ARBA00022989"/>
    </source>
</evidence>
<dbReference type="GO" id="GO:0016051">
    <property type="term" value="P:carbohydrate biosynthetic process"/>
    <property type="evidence" value="ECO:0007669"/>
    <property type="project" value="InterPro"/>
</dbReference>
<evidence type="ECO:0000256" key="4">
    <source>
        <dbReference type="ARBA" id="ARBA00022692"/>
    </source>
</evidence>
<keyword evidence="5" id="KW-1133">Transmembrane helix</keyword>
<dbReference type="EMBL" id="GG663741">
    <property type="protein sequence ID" value="EEH55623.1"/>
    <property type="molecule type" value="Genomic_DNA"/>
</dbReference>
<dbReference type="GeneID" id="9685145"/>
<feature type="compositionally biased region" description="Basic and acidic residues" evidence="9">
    <location>
        <begin position="104"/>
        <end position="125"/>
    </location>
</feature>
<evidence type="ECO:0000256" key="2">
    <source>
        <dbReference type="ARBA" id="ARBA00006339"/>
    </source>
</evidence>
<keyword evidence="7" id="KW-0472">Membrane</keyword>